<gene>
    <name evidence="13" type="ORF">FHG12_07425</name>
</gene>
<evidence type="ECO:0000256" key="1">
    <source>
        <dbReference type="ARBA" id="ARBA00004383"/>
    </source>
</evidence>
<evidence type="ECO:0000256" key="5">
    <source>
        <dbReference type="ARBA" id="ARBA00022519"/>
    </source>
</evidence>
<evidence type="ECO:0000256" key="9">
    <source>
        <dbReference type="ARBA" id="ARBA00023136"/>
    </source>
</evidence>
<dbReference type="InterPro" id="IPR006260">
    <property type="entry name" value="TonB/TolA_C"/>
</dbReference>
<dbReference type="NCBIfam" id="TIGR01352">
    <property type="entry name" value="tonB_Cterm"/>
    <property type="match status" value="1"/>
</dbReference>
<dbReference type="PROSITE" id="PS52015">
    <property type="entry name" value="TONB_CTD"/>
    <property type="match status" value="1"/>
</dbReference>
<protein>
    <submittedName>
        <fullName evidence="13">Energy transducer TonB</fullName>
    </submittedName>
</protein>
<keyword evidence="8" id="KW-1133">Transmembrane helix</keyword>
<evidence type="ECO:0000256" key="3">
    <source>
        <dbReference type="ARBA" id="ARBA00022448"/>
    </source>
</evidence>
<evidence type="ECO:0000256" key="4">
    <source>
        <dbReference type="ARBA" id="ARBA00022475"/>
    </source>
</evidence>
<evidence type="ECO:0000256" key="11">
    <source>
        <dbReference type="SAM" id="SignalP"/>
    </source>
</evidence>
<keyword evidence="6" id="KW-0812">Transmembrane</keyword>
<dbReference type="EMBL" id="CP040896">
    <property type="protein sequence ID" value="QDA59951.1"/>
    <property type="molecule type" value="Genomic_DNA"/>
</dbReference>
<keyword evidence="4" id="KW-1003">Cell membrane</keyword>
<dbReference type="GO" id="GO:0015031">
    <property type="term" value="P:protein transport"/>
    <property type="evidence" value="ECO:0007669"/>
    <property type="project" value="UniProtKB-KW"/>
</dbReference>
<dbReference type="PANTHER" id="PTHR33446">
    <property type="entry name" value="PROTEIN TONB-RELATED"/>
    <property type="match status" value="1"/>
</dbReference>
<accession>A0A5B7ZXP8</accession>
<dbReference type="Pfam" id="PF03544">
    <property type="entry name" value="TonB_C"/>
    <property type="match status" value="1"/>
</dbReference>
<keyword evidence="11" id="KW-0732">Signal</keyword>
<proteinExistence type="inferred from homology"/>
<feature type="signal peptide" evidence="11">
    <location>
        <begin position="1"/>
        <end position="20"/>
    </location>
</feature>
<evidence type="ECO:0000256" key="10">
    <source>
        <dbReference type="SAM" id="MobiDB-lite"/>
    </source>
</evidence>
<evidence type="ECO:0000313" key="14">
    <source>
        <dbReference type="Proteomes" id="UP000305398"/>
    </source>
</evidence>
<evidence type="ECO:0000256" key="6">
    <source>
        <dbReference type="ARBA" id="ARBA00022692"/>
    </source>
</evidence>
<keyword evidence="7" id="KW-0653">Protein transport</keyword>
<comment type="similarity">
    <text evidence="2">Belongs to the TonB family.</text>
</comment>
<dbReference type="Gene3D" id="3.30.1150.10">
    <property type="match status" value="1"/>
</dbReference>
<dbReference type="GO" id="GO:0055085">
    <property type="term" value="P:transmembrane transport"/>
    <property type="evidence" value="ECO:0007669"/>
    <property type="project" value="InterPro"/>
</dbReference>
<evidence type="ECO:0000259" key="12">
    <source>
        <dbReference type="PROSITE" id="PS52015"/>
    </source>
</evidence>
<feature type="region of interest" description="Disordered" evidence="10">
    <location>
        <begin position="23"/>
        <end position="44"/>
    </location>
</feature>
<comment type="subcellular location">
    <subcellularLocation>
        <location evidence="1">Cell inner membrane</location>
        <topology evidence="1">Single-pass membrane protein</topology>
        <orientation evidence="1">Periplasmic side</orientation>
    </subcellularLocation>
</comment>
<evidence type="ECO:0000256" key="7">
    <source>
        <dbReference type="ARBA" id="ARBA00022927"/>
    </source>
</evidence>
<feature type="chain" id="PRO_5023040160" evidence="11">
    <location>
        <begin position="21"/>
        <end position="490"/>
    </location>
</feature>
<dbReference type="Proteomes" id="UP000305398">
    <property type="component" value="Chromosome"/>
</dbReference>
<dbReference type="InterPro" id="IPR037682">
    <property type="entry name" value="TonB_C"/>
</dbReference>
<dbReference type="OrthoDB" id="1488726at2"/>
<reference evidence="13 14" key="1">
    <citation type="submission" date="2019-06" db="EMBL/GenBank/DDBJ databases">
        <authorList>
            <person name="Srinivasan S."/>
        </authorList>
    </citation>
    <scope>NUCLEOTIDE SEQUENCE [LARGE SCALE GENOMIC DNA]</scope>
    <source>
        <strain evidence="13 14">17J68-5</strain>
    </source>
</reference>
<dbReference type="GO" id="GO:0031992">
    <property type="term" value="F:energy transducer activity"/>
    <property type="evidence" value="ECO:0007669"/>
    <property type="project" value="TreeGrafter"/>
</dbReference>
<evidence type="ECO:0000256" key="2">
    <source>
        <dbReference type="ARBA" id="ARBA00006555"/>
    </source>
</evidence>
<dbReference type="GO" id="GO:0098797">
    <property type="term" value="C:plasma membrane protein complex"/>
    <property type="evidence" value="ECO:0007669"/>
    <property type="project" value="TreeGrafter"/>
</dbReference>
<dbReference type="AlphaFoldDB" id="A0A5B7ZXP8"/>
<organism evidence="13 14">
    <name type="scientific">Hymenobacter jejuensis</name>
    <dbReference type="NCBI Taxonomy" id="2502781"/>
    <lineage>
        <taxon>Bacteria</taxon>
        <taxon>Pseudomonadati</taxon>
        <taxon>Bacteroidota</taxon>
        <taxon>Cytophagia</taxon>
        <taxon>Cytophagales</taxon>
        <taxon>Hymenobacteraceae</taxon>
        <taxon>Hymenobacter</taxon>
    </lineage>
</organism>
<dbReference type="PROSITE" id="PS51257">
    <property type="entry name" value="PROKAR_LIPOPROTEIN"/>
    <property type="match status" value="1"/>
</dbReference>
<evidence type="ECO:0000256" key="8">
    <source>
        <dbReference type="ARBA" id="ARBA00022989"/>
    </source>
</evidence>
<keyword evidence="9" id="KW-0472">Membrane</keyword>
<keyword evidence="5" id="KW-0997">Cell inner membrane</keyword>
<name>A0A5B7ZXP8_9BACT</name>
<keyword evidence="3" id="KW-0813">Transport</keyword>
<keyword evidence="14" id="KW-1185">Reference proteome</keyword>
<dbReference type="SUPFAM" id="SSF74653">
    <property type="entry name" value="TolA/TonB C-terminal domain"/>
    <property type="match status" value="1"/>
</dbReference>
<dbReference type="PANTHER" id="PTHR33446:SF2">
    <property type="entry name" value="PROTEIN TONB"/>
    <property type="match status" value="1"/>
</dbReference>
<evidence type="ECO:0000313" key="13">
    <source>
        <dbReference type="EMBL" id="QDA59951.1"/>
    </source>
</evidence>
<feature type="domain" description="TonB C-terminal" evidence="12">
    <location>
        <begin position="248"/>
        <end position="345"/>
    </location>
</feature>
<sequence length="490" mass="53472">MLRTKRRFFFLLSLGLAAVACQPDKPTHTEPQQPTPTDSTALDAAPDTGRLTALVSSSDTWHKLGRRTNLTAPLIVYRRGTLRAPSRDTTAPPPTDARLADLTLKASEYFQIDPTRPAEVRGREGTVVRIPAGALVDAQQARPSGSVWVELKECYTKADLVLSNLQTQTLDNELLETGGAVLVRATTYGQPLQLADGRTYQLELPVKRREPAMQLYYGLGRKQPTQWAAAETVETTPEQVFTDAERMPAYGRGPADINKLVRYPPEAVAKQTQGVVFASFVVDEAGRVTSPKILRGIGDGCDEEVLRVLRQTSGHWTPGQHDGQFVKVKMTLPIRFSFQPGMATTADSTSAALSVVAAEPSDAGASAAESPNSTQYVFTTKRLGWLTCARLWQSVSAKASLLVPAVADASTSVRLVFRGHKTVLEGQAQDNGYAFDNVPANQRATLVAMRYDNGIPYLALQETTTGQPLTEIQFKETTLDELERMLSKLN</sequence>
<dbReference type="KEGG" id="hyj:FHG12_07425"/>
<dbReference type="InterPro" id="IPR051045">
    <property type="entry name" value="TonB-dependent_transducer"/>
</dbReference>
<dbReference type="RefSeq" id="WP_139515130.1">
    <property type="nucleotide sequence ID" value="NZ_CP040896.1"/>
</dbReference>